<evidence type="ECO:0000313" key="10">
    <source>
        <dbReference type="EMBL" id="MBH1939821.1"/>
    </source>
</evidence>
<dbReference type="EMBL" id="JAEAGR010000002">
    <property type="protein sequence ID" value="MBH1939821.1"/>
    <property type="molecule type" value="Genomic_DNA"/>
</dbReference>
<feature type="compositionally biased region" description="Basic and acidic residues" evidence="7">
    <location>
        <begin position="189"/>
        <end position="201"/>
    </location>
</feature>
<evidence type="ECO:0000256" key="6">
    <source>
        <dbReference type="ARBA" id="ARBA00023136"/>
    </source>
</evidence>
<evidence type="ECO:0000256" key="8">
    <source>
        <dbReference type="SAM" id="Phobius"/>
    </source>
</evidence>
<dbReference type="InterPro" id="IPR007353">
    <property type="entry name" value="DUF421"/>
</dbReference>
<proteinExistence type="inferred from homology"/>
<evidence type="ECO:0000256" key="5">
    <source>
        <dbReference type="ARBA" id="ARBA00022989"/>
    </source>
</evidence>
<feature type="region of interest" description="Disordered" evidence="7">
    <location>
        <begin position="182"/>
        <end position="201"/>
    </location>
</feature>
<protein>
    <submittedName>
        <fullName evidence="10">DUF421 domain-containing protein</fullName>
    </submittedName>
</protein>
<keyword evidence="3" id="KW-1003">Cell membrane</keyword>
<dbReference type="Gene3D" id="3.30.240.20">
    <property type="entry name" value="bsu07140 like domains"/>
    <property type="match status" value="1"/>
</dbReference>
<gene>
    <name evidence="10" type="ORF">I5677_02795</name>
</gene>
<dbReference type="PANTHER" id="PTHR34582:SF2">
    <property type="entry name" value="UPF0702 TRANSMEMBRANE PROTEIN YDFR"/>
    <property type="match status" value="1"/>
</dbReference>
<dbReference type="InterPro" id="IPR023090">
    <property type="entry name" value="UPF0702_alpha/beta_dom_sf"/>
</dbReference>
<evidence type="ECO:0000256" key="4">
    <source>
        <dbReference type="ARBA" id="ARBA00022692"/>
    </source>
</evidence>
<evidence type="ECO:0000313" key="11">
    <source>
        <dbReference type="Proteomes" id="UP000623269"/>
    </source>
</evidence>
<keyword evidence="4 8" id="KW-0812">Transmembrane</keyword>
<feature type="transmembrane region" description="Helical" evidence="8">
    <location>
        <begin position="31"/>
        <end position="50"/>
    </location>
</feature>
<evidence type="ECO:0000256" key="2">
    <source>
        <dbReference type="ARBA" id="ARBA00006448"/>
    </source>
</evidence>
<reference evidence="10" key="1">
    <citation type="submission" date="2020-12" db="EMBL/GenBank/DDBJ databases">
        <title>M. sibirica DSM 26468T genome.</title>
        <authorList>
            <person name="Thieme N."/>
            <person name="Rettenmaier R."/>
            <person name="Zverlov V."/>
            <person name="Liebl W."/>
        </authorList>
    </citation>
    <scope>NUCLEOTIDE SEQUENCE</scope>
    <source>
        <strain evidence="10">DSM 26468</strain>
    </source>
</reference>
<evidence type="ECO:0000259" key="9">
    <source>
        <dbReference type="Pfam" id="PF04239"/>
    </source>
</evidence>
<dbReference type="GO" id="GO:0005886">
    <property type="term" value="C:plasma membrane"/>
    <property type="evidence" value="ECO:0007669"/>
    <property type="project" value="UniProtKB-SubCell"/>
</dbReference>
<sequence length="201" mass="22837">MDYSWIWKTITIFILGQLILRFGGRKSISQMTITQTIVMIGIGSLLIQPIAGNNVLRTLAAAFLFTILMILTEYLEVKVDALETFFSGKSILVIENGNVNMKQLKKLRLTVDRLETRLRQSGINSIEDVKTATIEVSGQLGYELKDNKKPITKEDFLIIMSEITEMKKLIAGNQKTKEVKRKSNNIFQEIKEESHEGENEP</sequence>
<dbReference type="AlphaFoldDB" id="A0A8J7HAD2"/>
<dbReference type="Proteomes" id="UP000623269">
    <property type="component" value="Unassembled WGS sequence"/>
</dbReference>
<accession>A0A8J7HAD2</accession>
<dbReference type="PANTHER" id="PTHR34582">
    <property type="entry name" value="UPF0702 TRANSMEMBRANE PROTEIN YCAP"/>
    <property type="match status" value="1"/>
</dbReference>
<dbReference type="RefSeq" id="WP_197660046.1">
    <property type="nucleotide sequence ID" value="NZ_JAEAGR010000002.1"/>
</dbReference>
<name>A0A8J7HAD2_9FIRM</name>
<organism evidence="10 11">
    <name type="scientific">Mobilitalea sibirica</name>
    <dbReference type="NCBI Taxonomy" id="1462919"/>
    <lineage>
        <taxon>Bacteria</taxon>
        <taxon>Bacillati</taxon>
        <taxon>Bacillota</taxon>
        <taxon>Clostridia</taxon>
        <taxon>Lachnospirales</taxon>
        <taxon>Lachnospiraceae</taxon>
        <taxon>Mobilitalea</taxon>
    </lineage>
</organism>
<keyword evidence="5 8" id="KW-1133">Transmembrane helix</keyword>
<evidence type="ECO:0000256" key="3">
    <source>
        <dbReference type="ARBA" id="ARBA00022475"/>
    </source>
</evidence>
<comment type="subcellular location">
    <subcellularLocation>
        <location evidence="1">Cell membrane</location>
        <topology evidence="1">Multi-pass membrane protein</topology>
    </subcellularLocation>
</comment>
<dbReference type="Pfam" id="PF04239">
    <property type="entry name" value="DUF421"/>
    <property type="match status" value="1"/>
</dbReference>
<comment type="caution">
    <text evidence="10">The sequence shown here is derived from an EMBL/GenBank/DDBJ whole genome shotgun (WGS) entry which is preliminary data.</text>
</comment>
<feature type="domain" description="YetF C-terminal" evidence="9">
    <location>
        <begin position="78"/>
        <end position="180"/>
    </location>
</feature>
<keyword evidence="6 8" id="KW-0472">Membrane</keyword>
<feature type="transmembrane region" description="Helical" evidence="8">
    <location>
        <begin position="6"/>
        <end position="24"/>
    </location>
</feature>
<keyword evidence="11" id="KW-1185">Reference proteome</keyword>
<comment type="similarity">
    <text evidence="2">Belongs to the UPF0702 family.</text>
</comment>
<evidence type="ECO:0000256" key="7">
    <source>
        <dbReference type="SAM" id="MobiDB-lite"/>
    </source>
</evidence>
<evidence type="ECO:0000256" key="1">
    <source>
        <dbReference type="ARBA" id="ARBA00004651"/>
    </source>
</evidence>